<dbReference type="InterPro" id="IPR000639">
    <property type="entry name" value="Epox_hydrolase-like"/>
</dbReference>
<dbReference type="GO" id="GO:0016787">
    <property type="term" value="F:hydrolase activity"/>
    <property type="evidence" value="ECO:0007669"/>
    <property type="project" value="UniProtKB-KW"/>
</dbReference>
<reference evidence="3" key="1">
    <citation type="submission" date="2018-12" db="EMBL/GenBank/DDBJ databases">
        <title>Novel natural products biosynthetic potential of the class Ktedonobacteria.</title>
        <authorList>
            <person name="Zheng Y."/>
            <person name="Saitou A."/>
            <person name="Wang C.M."/>
            <person name="Toyoda A."/>
            <person name="Minakuchi Y."/>
            <person name="Sekiguchi Y."/>
            <person name="Ueda K."/>
            <person name="Takano H."/>
            <person name="Sakai Y."/>
            <person name="Yokota A."/>
            <person name="Yabe S."/>
        </authorList>
    </citation>
    <scope>NUCLEOTIDE SEQUENCE</scope>
    <source>
        <strain evidence="3">A3-2</strain>
    </source>
</reference>
<evidence type="ECO:0000256" key="1">
    <source>
        <dbReference type="ARBA" id="ARBA00022801"/>
    </source>
</evidence>
<evidence type="ECO:0000313" key="3">
    <source>
        <dbReference type="EMBL" id="BBH93458.1"/>
    </source>
</evidence>
<name>A0A455T0T0_9CHLR</name>
<dbReference type="Gene3D" id="3.40.50.1820">
    <property type="entry name" value="alpha/beta hydrolase"/>
    <property type="match status" value="1"/>
</dbReference>
<proteinExistence type="predicted"/>
<accession>A0A455T0T0</accession>
<dbReference type="PRINTS" id="PR00111">
    <property type="entry name" value="ABHYDROLASE"/>
</dbReference>
<keyword evidence="1 3" id="KW-0378">Hydrolase</keyword>
<gene>
    <name evidence="3" type="ORF">KTA_16570</name>
</gene>
<dbReference type="EMBL" id="AP019377">
    <property type="protein sequence ID" value="BBH93458.1"/>
    <property type="molecule type" value="Genomic_DNA"/>
</dbReference>
<protein>
    <submittedName>
        <fullName evidence="3">Epoxide hydrolase</fullName>
    </submittedName>
</protein>
<feature type="domain" description="AB hydrolase-1" evidence="2">
    <location>
        <begin position="37"/>
        <end position="285"/>
    </location>
</feature>
<dbReference type="PANTHER" id="PTHR43329">
    <property type="entry name" value="EPOXIDE HYDROLASE"/>
    <property type="match status" value="1"/>
</dbReference>
<dbReference type="AlphaFoldDB" id="A0A455T0T0"/>
<sequence length="308" mass="35429">MSSAMIDMEEDARASWEHRFIEANGIRFHYVTQGHGPLVLLLHGFPEFWYSWRHQIPVLAEAGYCVVAPDLRGYNESEKPRRGYDLRTLARDVAALIVALGYERAIVVGHDWGGVIAWQVAMRYPELVERLVIMNAPHPAAMLRELRSLKQLRMSWYIFAFQLPWLPEYVLSRNGATEIGRMLRGSAVQKEAFPRSVTAHYQAAMSKPGALPAALAYYRQFVRDLPRALWRRQALHFHRIQAPTLLIWGLQDIALSVELTRGLESYVEQLRIVYLPESGHWVQQEQPEQVNRLLLEFLRGQTESGGQT</sequence>
<dbReference type="InterPro" id="IPR029058">
    <property type="entry name" value="AB_hydrolase_fold"/>
</dbReference>
<evidence type="ECO:0000259" key="2">
    <source>
        <dbReference type="Pfam" id="PF00561"/>
    </source>
</evidence>
<organism evidence="3">
    <name type="scientific">Thermogemmatispora argillosa</name>
    <dbReference type="NCBI Taxonomy" id="2045280"/>
    <lineage>
        <taxon>Bacteria</taxon>
        <taxon>Bacillati</taxon>
        <taxon>Chloroflexota</taxon>
        <taxon>Ktedonobacteria</taxon>
        <taxon>Thermogemmatisporales</taxon>
        <taxon>Thermogemmatisporaceae</taxon>
        <taxon>Thermogemmatispora</taxon>
    </lineage>
</organism>
<dbReference type="PRINTS" id="PR00412">
    <property type="entry name" value="EPOXHYDRLASE"/>
</dbReference>
<dbReference type="InterPro" id="IPR000073">
    <property type="entry name" value="AB_hydrolase_1"/>
</dbReference>
<dbReference type="Pfam" id="PF00561">
    <property type="entry name" value="Abhydrolase_1"/>
    <property type="match status" value="1"/>
</dbReference>
<dbReference type="SUPFAM" id="SSF53474">
    <property type="entry name" value="alpha/beta-Hydrolases"/>
    <property type="match status" value="1"/>
</dbReference>